<evidence type="ECO:0000256" key="3">
    <source>
        <dbReference type="ARBA" id="ARBA00012787"/>
    </source>
</evidence>
<evidence type="ECO:0000256" key="4">
    <source>
        <dbReference type="ARBA" id="ARBA00022694"/>
    </source>
</evidence>
<name>A0A2H0U908_9BACT</name>
<dbReference type="AlphaFoldDB" id="A0A2H0U908"/>
<comment type="similarity">
    <text evidence="2">Belongs to the pseudouridine synthase TruB family. Type 1 subfamily.</text>
</comment>
<evidence type="ECO:0000256" key="2">
    <source>
        <dbReference type="ARBA" id="ARBA00005642"/>
    </source>
</evidence>
<dbReference type="PANTHER" id="PTHR13767:SF2">
    <property type="entry name" value="PSEUDOURIDYLATE SYNTHASE TRUB1"/>
    <property type="match status" value="1"/>
</dbReference>
<feature type="domain" description="Pseudouridine synthase II N-terminal" evidence="6">
    <location>
        <begin position="49"/>
        <end position="174"/>
    </location>
</feature>
<evidence type="ECO:0000313" key="7">
    <source>
        <dbReference type="EMBL" id="PIR82176.1"/>
    </source>
</evidence>
<evidence type="ECO:0000259" key="6">
    <source>
        <dbReference type="Pfam" id="PF01509"/>
    </source>
</evidence>
<proteinExistence type="inferred from homology"/>
<organism evidence="7 8">
    <name type="scientific">Candidatus Kaiserbacteria bacterium CG10_big_fil_rev_8_21_14_0_10_59_10</name>
    <dbReference type="NCBI Taxonomy" id="1974612"/>
    <lineage>
        <taxon>Bacteria</taxon>
        <taxon>Candidatus Kaiseribacteriota</taxon>
    </lineage>
</organism>
<protein>
    <recommendedName>
        <fullName evidence="3">tRNA pseudouridine(55) synthase</fullName>
        <ecNumber evidence="3">5.4.99.25</ecNumber>
    </recommendedName>
</protein>
<dbReference type="EMBL" id="PFBM01000021">
    <property type="protein sequence ID" value="PIR82176.1"/>
    <property type="molecule type" value="Genomic_DNA"/>
</dbReference>
<keyword evidence="4" id="KW-0819">tRNA processing</keyword>
<sequence>MRRTAHAPLNPYTASMPRFATVEKRVGETPLQALEAYRASRAELGDTPMAYAGRLDPMASGTLLLLIGEECKRADAYLNLDKEYEFEVLLGYESDSGDVLGMPRECAIGPDVNDKAAQQAGRRLIGTHELPYPAYSSKAVGGKALFQHAHDETLRDIEIPTRRMRVYRVDYLGSRTLSSTTLVKEIIADIEQLHVTPQPKVKGTDFRKGEILAAWKNRRLPGRTCVLLRYRAIVCSGTYIRSLAPLVARHLGTCGLARSIHRTALGRYYSPLGIGYWRPHFRHAQRRPAM</sequence>
<dbReference type="Gene3D" id="3.30.2350.10">
    <property type="entry name" value="Pseudouridine synthase"/>
    <property type="match status" value="1"/>
</dbReference>
<reference evidence="8" key="1">
    <citation type="submission" date="2017-09" db="EMBL/GenBank/DDBJ databases">
        <title>Depth-based differentiation of microbial function through sediment-hosted aquifers and enrichment of novel symbionts in the deep terrestrial subsurface.</title>
        <authorList>
            <person name="Probst A.J."/>
            <person name="Ladd B."/>
            <person name="Jarett J.K."/>
            <person name="Geller-Mcgrath D.E."/>
            <person name="Sieber C.M.K."/>
            <person name="Emerson J.B."/>
            <person name="Anantharaman K."/>
            <person name="Thomas B.C."/>
            <person name="Malmstrom R."/>
            <person name="Stieglmeier M."/>
            <person name="Klingl A."/>
            <person name="Woyke T."/>
            <person name="Ryan C.M."/>
            <person name="Banfield J.F."/>
        </authorList>
    </citation>
    <scope>NUCLEOTIDE SEQUENCE [LARGE SCALE GENOMIC DNA]</scope>
</reference>
<gene>
    <name evidence="7" type="ORF">COU20_03385</name>
</gene>
<evidence type="ECO:0000256" key="1">
    <source>
        <dbReference type="ARBA" id="ARBA00000385"/>
    </source>
</evidence>
<comment type="caution">
    <text evidence="7">The sequence shown here is derived from an EMBL/GenBank/DDBJ whole genome shotgun (WGS) entry which is preliminary data.</text>
</comment>
<dbReference type="GO" id="GO:0160148">
    <property type="term" value="F:tRNA pseudouridine(55) synthase activity"/>
    <property type="evidence" value="ECO:0007669"/>
    <property type="project" value="UniProtKB-EC"/>
</dbReference>
<dbReference type="PANTHER" id="PTHR13767">
    <property type="entry name" value="TRNA-PSEUDOURIDINE SYNTHASE"/>
    <property type="match status" value="1"/>
</dbReference>
<dbReference type="InterPro" id="IPR002501">
    <property type="entry name" value="PsdUridine_synth_N"/>
</dbReference>
<dbReference type="GO" id="GO:0006400">
    <property type="term" value="P:tRNA modification"/>
    <property type="evidence" value="ECO:0007669"/>
    <property type="project" value="TreeGrafter"/>
</dbReference>
<dbReference type="GO" id="GO:0003723">
    <property type="term" value="F:RNA binding"/>
    <property type="evidence" value="ECO:0007669"/>
    <property type="project" value="InterPro"/>
</dbReference>
<dbReference type="Pfam" id="PF01509">
    <property type="entry name" value="TruB_N"/>
    <property type="match status" value="1"/>
</dbReference>
<evidence type="ECO:0000256" key="5">
    <source>
        <dbReference type="ARBA" id="ARBA00023235"/>
    </source>
</evidence>
<dbReference type="SUPFAM" id="SSF55120">
    <property type="entry name" value="Pseudouridine synthase"/>
    <property type="match status" value="1"/>
</dbReference>
<accession>A0A2H0U908</accession>
<dbReference type="EC" id="5.4.99.25" evidence="3"/>
<dbReference type="InterPro" id="IPR014780">
    <property type="entry name" value="tRNA_psdUridine_synth_TruB"/>
</dbReference>
<evidence type="ECO:0000313" key="8">
    <source>
        <dbReference type="Proteomes" id="UP000231379"/>
    </source>
</evidence>
<dbReference type="GO" id="GO:1990481">
    <property type="term" value="P:mRNA pseudouridine synthesis"/>
    <property type="evidence" value="ECO:0007669"/>
    <property type="project" value="TreeGrafter"/>
</dbReference>
<keyword evidence="5" id="KW-0413">Isomerase</keyword>
<comment type="catalytic activity">
    <reaction evidence="1">
        <text>uridine(55) in tRNA = pseudouridine(55) in tRNA</text>
        <dbReference type="Rhea" id="RHEA:42532"/>
        <dbReference type="Rhea" id="RHEA-COMP:10101"/>
        <dbReference type="Rhea" id="RHEA-COMP:10102"/>
        <dbReference type="ChEBI" id="CHEBI:65314"/>
        <dbReference type="ChEBI" id="CHEBI:65315"/>
        <dbReference type="EC" id="5.4.99.25"/>
    </reaction>
</comment>
<dbReference type="Proteomes" id="UP000231379">
    <property type="component" value="Unassembled WGS sequence"/>
</dbReference>
<dbReference type="InterPro" id="IPR020103">
    <property type="entry name" value="PsdUridine_synth_cat_dom_sf"/>
</dbReference>